<evidence type="ECO:0000313" key="4">
    <source>
        <dbReference type="EMBL" id="PFS04608.1"/>
    </source>
</evidence>
<dbReference type="AlphaFoldDB" id="A0AA44QCG4"/>
<evidence type="ECO:0000313" key="5">
    <source>
        <dbReference type="Proteomes" id="UP000226357"/>
    </source>
</evidence>
<evidence type="ECO:0000259" key="3">
    <source>
        <dbReference type="Pfam" id="PF25166"/>
    </source>
</evidence>
<dbReference type="Proteomes" id="UP000226357">
    <property type="component" value="Unassembled WGS sequence"/>
</dbReference>
<organism evidence="4 5">
    <name type="scientific">Bacillus cereus</name>
    <dbReference type="NCBI Taxonomy" id="1396"/>
    <lineage>
        <taxon>Bacteria</taxon>
        <taxon>Bacillati</taxon>
        <taxon>Bacillota</taxon>
        <taxon>Bacilli</taxon>
        <taxon>Bacillales</taxon>
        <taxon>Bacillaceae</taxon>
        <taxon>Bacillus</taxon>
        <taxon>Bacillus cereus group</taxon>
    </lineage>
</organism>
<dbReference type="Pfam" id="PF06054">
    <property type="entry name" value="CoiA_nuc"/>
    <property type="match status" value="1"/>
</dbReference>
<dbReference type="InterPro" id="IPR010330">
    <property type="entry name" value="CoiA_nuc"/>
</dbReference>
<dbReference type="InterPro" id="IPR057252">
    <property type="entry name" value="CoiA_C"/>
</dbReference>
<dbReference type="Pfam" id="PF25164">
    <property type="entry name" value="CoiA_N"/>
    <property type="match status" value="1"/>
</dbReference>
<dbReference type="RefSeq" id="WP_098522705.1">
    <property type="nucleotide sequence ID" value="NZ_NUYJ01000016.1"/>
</dbReference>
<evidence type="ECO:0000259" key="1">
    <source>
        <dbReference type="Pfam" id="PF06054"/>
    </source>
</evidence>
<feature type="domain" description="Competence protein CoiA nuclease-like" evidence="1">
    <location>
        <begin position="68"/>
        <end position="221"/>
    </location>
</feature>
<feature type="domain" description="Competence protein CoiA C-terminal" evidence="3">
    <location>
        <begin position="233"/>
        <end position="369"/>
    </location>
</feature>
<proteinExistence type="predicted"/>
<feature type="domain" description="Competence protein CoiA-like N-terminal" evidence="2">
    <location>
        <begin position="16"/>
        <end position="63"/>
    </location>
</feature>
<protein>
    <submittedName>
        <fullName evidence="4">Competence protein</fullName>
    </submittedName>
</protein>
<name>A0AA44QCG4_BACCE</name>
<gene>
    <name evidence="4" type="ORF">COK38_06110</name>
</gene>
<dbReference type="InterPro" id="IPR021176">
    <property type="entry name" value="Competence-induced_CoiA"/>
</dbReference>
<reference evidence="4 5" key="1">
    <citation type="submission" date="2017-09" db="EMBL/GenBank/DDBJ databases">
        <title>Large-scale bioinformatics analysis of Bacillus genomes uncovers conserved roles of natural products in bacterial physiology.</title>
        <authorList>
            <consortium name="Agbiome Team Llc"/>
            <person name="Bleich R.M."/>
            <person name="Grubbs K.J."/>
            <person name="Santa Maria K.C."/>
            <person name="Allen S.E."/>
            <person name="Farag S."/>
            <person name="Shank E.A."/>
            <person name="Bowers A."/>
        </authorList>
    </citation>
    <scope>NUCLEOTIDE SEQUENCE [LARGE SCALE GENOMIC DNA]</scope>
    <source>
        <strain evidence="4 5">AFS067272</strain>
    </source>
</reference>
<evidence type="ECO:0000259" key="2">
    <source>
        <dbReference type="Pfam" id="PF25164"/>
    </source>
</evidence>
<dbReference type="EMBL" id="NVBO01000042">
    <property type="protein sequence ID" value="PFS04608.1"/>
    <property type="molecule type" value="Genomic_DNA"/>
</dbReference>
<dbReference type="InterPro" id="IPR057253">
    <property type="entry name" value="CoiA-like_N"/>
</dbReference>
<dbReference type="PIRSF" id="PIRSF007487">
    <property type="entry name" value="Competence-induced_CoiA_bac"/>
    <property type="match status" value="1"/>
</dbReference>
<sequence>MFVATRENGEKIHLLHNQDEKELQMMRKKTRFFCPICRREVQLKLGKQKRWHFAHKNVNQCLVSSEPESAYHMRGKEQLYRWLKSQGFHVKIEHYLPEIRQRPDLFIERKGRQMAIEYQCASLSAEQLLKRTSSYWKEGIQVIWILGGNQLKRHSAHWISLSSFHFLCIQSYPQPLLLFFCPNEKSFIKCELLTPFSTNVYFSHSTYLPLRTVTFEELFCHTPITKERLEREWQNKKTYFRTNVLPIWNYGHKSLLHLLYRYHLSPSCFPSEIGVPLPTAFAFQTHPFIWQALLCIDFIGKFKTGDYFSLHAVFSYVNNRRSIQRRTLPYFPQYVWQFAIVEYVTFLCKVGMIERVDMYKYRKTRQFTMQKTEGEVKEYDAICLSHALSLFETKYNMGKEKEDILNYPHLPSNDV</sequence>
<comment type="caution">
    <text evidence="4">The sequence shown here is derived from an EMBL/GenBank/DDBJ whole genome shotgun (WGS) entry which is preliminary data.</text>
</comment>
<dbReference type="Pfam" id="PF25166">
    <property type="entry name" value="CoiA_C"/>
    <property type="match status" value="1"/>
</dbReference>
<accession>A0AA44QCG4</accession>